<feature type="coiled-coil region" evidence="1">
    <location>
        <begin position="375"/>
        <end position="409"/>
    </location>
</feature>
<evidence type="ECO:0000313" key="3">
    <source>
        <dbReference type="EMBL" id="ESU41937.1"/>
    </source>
</evidence>
<feature type="coiled-coil region" evidence="1">
    <location>
        <begin position="466"/>
        <end position="514"/>
    </location>
</feature>
<feature type="region of interest" description="Disordered" evidence="2">
    <location>
        <begin position="1"/>
        <end position="46"/>
    </location>
</feature>
<sequence length="2588" mass="287399">MSMDDDPLKQPSKPPPKRPKSSQQKRMTLHPPLASLTRLPNGELRVPSPLAKYASMRSRTSSVLDYNHSIDQQESKSSQRSSSTSPQYLVYPEVIRSSMLAAQKSFQSRVRPREWVPDGSQENVPREFIEITQQHKSPNAAINEALLDPLARDRVATLRATLEQLFFKLHNVEQLQADPVFGPDTGADLELGECNMPIEDFTRFTAGVLHSESPAHIDSNFDMAVRGTKKSDAIVTSFALSKAADSSQITHLNTTQDSHLPPCEIVSQDHDGEMNDFLLGDACKIGHLLAPLPSIELDKQLVSFSDKQGLSEMDIFGLAFDTCINYLSSYNTNGQITEILQTLSRVKAYYVKRITSTPTQLAAYQEAANILDNKLQVTVRDLKEATHENQDLKIKLTSLKGNYAEAVKRIDDLVCQNTMQARDMTILTRRLNVAQDQVTQLSFTLDVIKSELLDERNKTKRLAATANRFKSNLERVGDRAAQAERKANYGELQILDLEKQNKTMMAEMAVLQEQLSTITGAFAKERGALISENERLTMENNDFQTTLASGGMFFASGADEGEANSEILVRVANKIHKRTDMSPHAKLAATTILRLCAEDSRVACRRLGITNDGLSSIMWLVTAAKNSDNVATFLTHLHGQYSSYFVAKGTAVQTKESYMMDVKSKNKKRAIDAALNEIRNIRVTNPNGEMSGSIDNKVYNSFDDECTDPYTSSTNLLLKKSQAVLLNMHRQLQIYRGKYDHLSTDSDKEFNELQALFVEYYQGKTYNDNSSMSIDLYQKSSCEDQLSIPCDTGFNQLFKPGGLKDVDALLDDSDSRVYNVSGESLPQYLNQEGASAHPKEDIHNSTIPPMNISKTIPAHDIQAGACTSTSEKSSPQQNEALLPNISMDSIDFGGHYASSQLIDESTEFFIEADSQEDNLQINIVDIPEEIVNALNTKIAAIAALSTSQEQKDKIALLLQNLLYKSNYNGSILQIFDEYANRIIQDNAQMREVPLQQKSDASIDDSNSPEVAAASETTTGIVTLCQILDNIFDEPAQQDHHQKGIELLLDEGLSACTKETINWVVEQIKPKIERARRKRAAKHRLTAKLTDANDTAPNFKKLGLPPGRKPLPSACTSAQQTQRVFIQKDKLEQTADEIRSPYEDQVSIEMDSDVGAPIEKGDKYLYYKDANGELRAIKHSLVRTDDGCAPKGSHPSGNEGSEPLQGSSFQSASPRGLLSPQISSSPRRFSSKDHLAQGVASSLTGNIVDLNTVALGDTHLTSDLPPALPTMLIQSKRVASPARSTDSRQSSSRLKSGSPSKRHFYGLSTQDILARVSENTREDSWLATRPLSSLSKPGCSSQHSNRSESKFLMQTPDGAIRFVDASSVKSNAPDGLSVMERDKHTITSTVYYAEGADTGMLLVTFTPDAIPASLNAVIEKKETILITNRRDTLDREKIPVTIFSINSSTTPLLSTIESMENTSIMFVAHPLPLALARAIKEGTVATAVATQTDPMILDEMISTCDFLVNDAFVVIDKLFTAMCADPLQTEQTSMQVSANAIQTDSLPGNKDEALDLAMSQFTSVPLFPDIYMTEQLVSRNESHPNDEMCKDTKQSNELVSRASPLLSLLQKHLPANLPLVTRGLLGPSGIVKYSNNSLQNRPSFAQPGIISKEGKALSDSKSAHERPKTAINLNSPITAYLRSLAESQFDTGPNTKEELNTVVDTLSPSIVQQASLLDIRGPHGSVKQTINTDLRYAREDMTLSATTEELIDNNSRSYKEAVLELLSVSQRHKSLPAQRLRQSTNINSLVSESLKQENNIGEGSLLIESLTPKEARGGSLLLRRQQQQSMHTIYFGKQILGPTSAEERTLLQNRRFENKILSNTKDKVQPPFLSATFIGAKQDGNPPQEPILTYSEYLHMHGRDSLPSHVTSVSYSARPYLRIHPRHGQNILFTQCNPLEPPEGPLLQFVGGPLAALVTKFGSFKRAQHTLAHNLLDLAHPHSEEHHTIYPCVLSAHTDIVKDFYPNSLEGKPQKQRPTIYKMQKTIEYMMESIKHLPSMALVGESMARDSSSLAESFRVTAKQFSNVKMLMPRPGDAVLYIRHSALSVKKNDSKPLIPIILQLLQELSPHRCELFTVETGSAVDTMHKTYIKIPIVNAYLKSSVWTLKLIRAIYGSRLSMEESYLTVKEPTEQVLVASLNPDDRGEAENELDHIPSKTDSAKTDGLQSRFFSFDVVHGGLSRQEAESLPHFLLYYAKNKYGVNTIVAPLLWSLVVSVCYHQYENNEIYLFARFLFNDLDFDFYLTYLDIQRALGGSLRDTVDLAEVPELVHVILPNWSSKRRYSLCESIYSCKLVQRGKQAYTIDAVRLAQMILGAYGGYRRAIFESMTLIWSKVSTENFLTEGGFREFCDTCITLLNFNSITEVFYAFSVECKSDVPAIALSNDQGTAESCVLADTAHNLACRRMYYTSFIDFYLSYCLGRYAIISSLTLDEAMRGTPTKRNIQMASKVYERLVVLSQDIATKKLSSIEEEAHIQRQELTKAIRKVFNHLNLASCDISAYDSQRAIDNMRQGINLLTDCCMDAKSEAASIVLGGGVAALSAFITRNY</sequence>
<reference evidence="4" key="1">
    <citation type="submission" date="2012-02" db="EMBL/GenBank/DDBJ databases">
        <title>Genome sequencing of Giardia lamblia Genotypes A2 and B isolates (DH and GS) and comparative analysis with the genomes of Genotypes A1 and E (WB and Pig).</title>
        <authorList>
            <person name="Adam R."/>
            <person name="Dahlstrom E."/>
            <person name="Martens C."/>
            <person name="Bruno D."/>
            <person name="Barbian K."/>
            <person name="Porcella S.F."/>
            <person name="Nash T."/>
        </authorList>
    </citation>
    <scope>NUCLEOTIDE SEQUENCE</scope>
    <source>
        <strain evidence="4">GS</strain>
    </source>
</reference>
<evidence type="ECO:0000256" key="1">
    <source>
        <dbReference type="SAM" id="Coils"/>
    </source>
</evidence>
<dbReference type="EMBL" id="AHHH01000103">
    <property type="protein sequence ID" value="ESU41937.1"/>
    <property type="molecule type" value="Genomic_DNA"/>
</dbReference>
<reference evidence="3 4" key="2">
    <citation type="journal article" date="2013" name="Genome Biol. Evol.">
        <title>Genome sequencing of Giardia lamblia genotypes A2 and B isolates (DH and GS) and comparative analysis with the genomes of genotypes A1 and E (WB and Pig).</title>
        <authorList>
            <person name="Adam R.D."/>
            <person name="Dahlstrom E.W."/>
            <person name="Martens C.A."/>
            <person name="Bruno D.P."/>
            <person name="Barbian K.D."/>
            <person name="Ricklefs S.M."/>
            <person name="Hernandez M.M."/>
            <person name="Narla N.P."/>
            <person name="Patel R.B."/>
            <person name="Porcella S.F."/>
            <person name="Nash T.E."/>
        </authorList>
    </citation>
    <scope>NUCLEOTIDE SEQUENCE [LARGE SCALE GENOMIC DNA]</scope>
    <source>
        <strain evidence="3 4">GS</strain>
    </source>
</reference>
<evidence type="ECO:0000313" key="4">
    <source>
        <dbReference type="Proteomes" id="UP000018040"/>
    </source>
</evidence>
<dbReference type="SUPFAM" id="SSF57997">
    <property type="entry name" value="Tropomyosin"/>
    <property type="match status" value="1"/>
</dbReference>
<dbReference type="VEuPathDB" id="GiardiaDB:GL50803_0016430"/>
<dbReference type="OrthoDB" id="10254097at2759"/>
<dbReference type="VEuPathDB" id="GiardiaDB:QR46_3507"/>
<dbReference type="VEuPathDB" id="GiardiaDB:GL50581_2589"/>
<gene>
    <name evidence="3" type="ORF">GSB_152991</name>
</gene>
<protein>
    <submittedName>
        <fullName evidence="3">Transporter</fullName>
    </submittedName>
</protein>
<evidence type="ECO:0000256" key="2">
    <source>
        <dbReference type="SAM" id="MobiDB-lite"/>
    </source>
</evidence>
<feature type="region of interest" description="Disordered" evidence="2">
    <location>
        <begin position="1184"/>
        <end position="1232"/>
    </location>
</feature>
<feature type="compositionally biased region" description="Low complexity" evidence="2">
    <location>
        <begin position="1279"/>
        <end position="1298"/>
    </location>
</feature>
<proteinExistence type="predicted"/>
<name>V6TUA3_GIAIN</name>
<accession>V6TUA3</accession>
<comment type="caution">
    <text evidence="3">The sequence shown here is derived from an EMBL/GenBank/DDBJ whole genome shotgun (WGS) entry which is preliminary data.</text>
</comment>
<dbReference type="Proteomes" id="UP000018040">
    <property type="component" value="Unassembled WGS sequence"/>
</dbReference>
<keyword evidence="1" id="KW-0175">Coiled coil</keyword>
<feature type="region of interest" description="Disordered" evidence="2">
    <location>
        <begin position="1275"/>
        <end position="1302"/>
    </location>
</feature>
<dbReference type="VEuPathDB" id="GiardiaDB:DHA2_153293"/>
<organism evidence="3 4">
    <name type="scientific">Giardia intestinalis</name>
    <name type="common">Giardia lamblia</name>
    <dbReference type="NCBI Taxonomy" id="5741"/>
    <lineage>
        <taxon>Eukaryota</taxon>
        <taxon>Metamonada</taxon>
        <taxon>Diplomonadida</taxon>
        <taxon>Hexamitidae</taxon>
        <taxon>Giardiinae</taxon>
        <taxon>Giardia</taxon>
    </lineage>
</organism>
<feature type="compositionally biased region" description="Polar residues" evidence="2">
    <location>
        <begin position="1194"/>
        <end position="1212"/>
    </location>
</feature>